<dbReference type="AlphaFoldDB" id="A0A8T0VPR8"/>
<keyword evidence="3" id="KW-1185">Reference proteome</keyword>
<evidence type="ECO:0000313" key="2">
    <source>
        <dbReference type="EMBL" id="KAG2633649.1"/>
    </source>
</evidence>
<proteinExistence type="predicted"/>
<feature type="compositionally biased region" description="Acidic residues" evidence="1">
    <location>
        <begin position="61"/>
        <end position="70"/>
    </location>
</feature>
<dbReference type="EMBL" id="CM029040">
    <property type="protein sequence ID" value="KAG2633649.1"/>
    <property type="molecule type" value="Genomic_DNA"/>
</dbReference>
<name>A0A8T0VPR8_PANVG</name>
<evidence type="ECO:0000256" key="1">
    <source>
        <dbReference type="SAM" id="MobiDB-lite"/>
    </source>
</evidence>
<sequence>MQPEEVVAFKRKFCFGRKGADKKGKVGLDDEEEFIDDYESDSPHGSPVYAETGDSCSASNEDGDGADDVGGDGSGGGVSFGDVAKKAW</sequence>
<gene>
    <name evidence="2" type="ORF">PVAP13_2NG241100</name>
</gene>
<comment type="caution">
    <text evidence="2">The sequence shown here is derived from an EMBL/GenBank/DDBJ whole genome shotgun (WGS) entry which is preliminary data.</text>
</comment>
<feature type="region of interest" description="Disordered" evidence="1">
    <location>
        <begin position="36"/>
        <end position="88"/>
    </location>
</feature>
<accession>A0A8T0VPR8</accession>
<organism evidence="2 3">
    <name type="scientific">Panicum virgatum</name>
    <name type="common">Blackwell switchgrass</name>
    <dbReference type="NCBI Taxonomy" id="38727"/>
    <lineage>
        <taxon>Eukaryota</taxon>
        <taxon>Viridiplantae</taxon>
        <taxon>Streptophyta</taxon>
        <taxon>Embryophyta</taxon>
        <taxon>Tracheophyta</taxon>
        <taxon>Spermatophyta</taxon>
        <taxon>Magnoliopsida</taxon>
        <taxon>Liliopsida</taxon>
        <taxon>Poales</taxon>
        <taxon>Poaceae</taxon>
        <taxon>PACMAD clade</taxon>
        <taxon>Panicoideae</taxon>
        <taxon>Panicodae</taxon>
        <taxon>Paniceae</taxon>
        <taxon>Panicinae</taxon>
        <taxon>Panicum</taxon>
        <taxon>Panicum sect. Hiantes</taxon>
    </lineage>
</organism>
<protein>
    <submittedName>
        <fullName evidence="2">Uncharacterized protein</fullName>
    </submittedName>
</protein>
<evidence type="ECO:0000313" key="3">
    <source>
        <dbReference type="Proteomes" id="UP000823388"/>
    </source>
</evidence>
<dbReference type="Proteomes" id="UP000823388">
    <property type="component" value="Chromosome 2N"/>
</dbReference>
<reference evidence="2" key="1">
    <citation type="submission" date="2020-05" db="EMBL/GenBank/DDBJ databases">
        <title>WGS assembly of Panicum virgatum.</title>
        <authorList>
            <person name="Lovell J.T."/>
            <person name="Jenkins J."/>
            <person name="Shu S."/>
            <person name="Juenger T.E."/>
            <person name="Schmutz J."/>
        </authorList>
    </citation>
    <scope>NUCLEOTIDE SEQUENCE</scope>
    <source>
        <strain evidence="2">AP13</strain>
    </source>
</reference>